<proteinExistence type="predicted"/>
<accession>A0ABT1PFA9</accession>
<name>A0ABT1PFA9_9ACTN</name>
<keyword evidence="2" id="KW-0812">Transmembrane</keyword>
<feature type="transmembrane region" description="Helical" evidence="2">
    <location>
        <begin position="81"/>
        <end position="97"/>
    </location>
</feature>
<feature type="compositionally biased region" description="Polar residues" evidence="1">
    <location>
        <begin position="1"/>
        <end position="10"/>
    </location>
</feature>
<feature type="domain" description="DUF6542" evidence="3">
    <location>
        <begin position="50"/>
        <end position="164"/>
    </location>
</feature>
<dbReference type="RefSeq" id="WP_255929640.1">
    <property type="nucleotide sequence ID" value="NZ_JANFNH010000022.1"/>
</dbReference>
<gene>
    <name evidence="4" type="ORF">NON19_18935</name>
</gene>
<comment type="caution">
    <text evidence="4">The sequence shown here is derived from an EMBL/GenBank/DDBJ whole genome shotgun (WGS) entry which is preliminary data.</text>
</comment>
<feature type="region of interest" description="Disordered" evidence="1">
    <location>
        <begin position="1"/>
        <end position="20"/>
    </location>
</feature>
<dbReference type="Pfam" id="PF20177">
    <property type="entry name" value="DUF6542"/>
    <property type="match status" value="1"/>
</dbReference>
<evidence type="ECO:0000313" key="4">
    <source>
        <dbReference type="EMBL" id="MCQ4044046.1"/>
    </source>
</evidence>
<feature type="transmembrane region" description="Helical" evidence="2">
    <location>
        <begin position="144"/>
        <end position="163"/>
    </location>
</feature>
<sequence>MEQQPSTRTPTPAPSGVPEPTATCYRARRRASLPAPVVTAVRRVLRPSARLTGLGTGLVVVTLTVLGGALDNVFTDGPGTFFGAVFVTASVLGALWVRRADLAAAPVSAPIAFALALGVTGESGDGSFLGHVAGTVTGLATRTGWLYGGTALAAAIAAARKIGAQRARKRP</sequence>
<reference evidence="4 5" key="1">
    <citation type="submission" date="2022-06" db="EMBL/GenBank/DDBJ databases">
        <title>Draft genome sequence of type strain Streptomyces rubrisoli DSM 42083.</title>
        <authorList>
            <person name="Duangmal K."/>
            <person name="Klaysubun C."/>
        </authorList>
    </citation>
    <scope>NUCLEOTIDE SEQUENCE [LARGE SCALE GENOMIC DNA]</scope>
    <source>
        <strain evidence="4 5">DSM 42083</strain>
    </source>
</reference>
<evidence type="ECO:0000313" key="5">
    <source>
        <dbReference type="Proteomes" id="UP001206206"/>
    </source>
</evidence>
<protein>
    <recommendedName>
        <fullName evidence="3">DUF6542 domain-containing protein</fullName>
    </recommendedName>
</protein>
<feature type="transmembrane region" description="Helical" evidence="2">
    <location>
        <begin position="104"/>
        <end position="124"/>
    </location>
</feature>
<organism evidence="4 5">
    <name type="scientific">Streptantibioticus rubrisoli</name>
    <dbReference type="NCBI Taxonomy" id="1387313"/>
    <lineage>
        <taxon>Bacteria</taxon>
        <taxon>Bacillati</taxon>
        <taxon>Actinomycetota</taxon>
        <taxon>Actinomycetes</taxon>
        <taxon>Kitasatosporales</taxon>
        <taxon>Streptomycetaceae</taxon>
        <taxon>Streptantibioticus</taxon>
    </lineage>
</organism>
<keyword evidence="2" id="KW-0472">Membrane</keyword>
<evidence type="ECO:0000256" key="2">
    <source>
        <dbReference type="SAM" id="Phobius"/>
    </source>
</evidence>
<dbReference type="Proteomes" id="UP001206206">
    <property type="component" value="Unassembled WGS sequence"/>
</dbReference>
<evidence type="ECO:0000256" key="1">
    <source>
        <dbReference type="SAM" id="MobiDB-lite"/>
    </source>
</evidence>
<keyword evidence="5" id="KW-1185">Reference proteome</keyword>
<feature type="transmembrane region" description="Helical" evidence="2">
    <location>
        <begin position="51"/>
        <end position="69"/>
    </location>
</feature>
<dbReference type="EMBL" id="JANFNH010000022">
    <property type="protein sequence ID" value="MCQ4044046.1"/>
    <property type="molecule type" value="Genomic_DNA"/>
</dbReference>
<dbReference type="InterPro" id="IPR046672">
    <property type="entry name" value="DUF6542"/>
</dbReference>
<evidence type="ECO:0000259" key="3">
    <source>
        <dbReference type="Pfam" id="PF20177"/>
    </source>
</evidence>
<keyword evidence="2" id="KW-1133">Transmembrane helix</keyword>